<dbReference type="Gene3D" id="3.50.50.60">
    <property type="entry name" value="FAD/NAD(P)-binding domain"/>
    <property type="match status" value="1"/>
</dbReference>
<dbReference type="PANTHER" id="PTHR40254">
    <property type="entry name" value="BLR0577 PROTEIN"/>
    <property type="match status" value="1"/>
</dbReference>
<dbReference type="SUPFAM" id="SSF51905">
    <property type="entry name" value="FAD/NAD(P)-binding domain"/>
    <property type="match status" value="1"/>
</dbReference>
<comment type="caution">
    <text evidence="2">The sequence shown here is derived from an EMBL/GenBank/DDBJ whole genome shotgun (WGS) entry which is preliminary data.</text>
</comment>
<dbReference type="Pfam" id="PF13454">
    <property type="entry name" value="NAD_binding_9"/>
    <property type="match status" value="1"/>
</dbReference>
<dbReference type="OrthoDB" id="6309046at2"/>
<dbReference type="EMBL" id="AZCX01000006">
    <property type="protein sequence ID" value="KRK47706.1"/>
    <property type="molecule type" value="Genomic_DNA"/>
</dbReference>
<organism evidence="2 3">
    <name type="scientific">Secundilactobacillus kimchicus JCM 15530</name>
    <dbReference type="NCBI Taxonomy" id="1302272"/>
    <lineage>
        <taxon>Bacteria</taxon>
        <taxon>Bacillati</taxon>
        <taxon>Bacillota</taxon>
        <taxon>Bacilli</taxon>
        <taxon>Lactobacillales</taxon>
        <taxon>Lactobacillaceae</taxon>
        <taxon>Secundilactobacillus</taxon>
    </lineage>
</organism>
<sequence>MDITIIGAGPRGLMTLGRLIAWQTQQTNEPLAVTVVDAYPIGGHVWRTDQPNELIMNTPAQQITLYADDSVKMAGENTVTGPNLSEWSDRAETAAYIRQQHYPQEAFFLAQTAALQPNDYAPRNLYGVYMQWVFDDMMHQLPANMTVSFIQATVDNVTPKNPGYTVTTSEQSWTADQVALTIGHYVMRPTEEEQKFSATAAANGGFYLPPILPGDTDLSAVAAYQPVLMRGVGLSFYDYVSMLTEGRGGVFNRQADGHLTYEPSGQEPHIIAGSRRGFPYYPKGYNQKAYGEQISPVFLTPERMTKMAEESGLSGADFYALLKRDAELTYYSRLIEIKYPDLSVADFASQFSTAADPDAVIEAQGFDPADRLDWKTLVSPLEDLNLDNLQTAIQTRVTAMVEDAKLGTKTGPLTSALEVFRDLRDQVRFAVEHNLFKQDDYLNFLLRWYTPMQDFISVGPPLIRLEQLLALMAAGIVEFMKPEMQVSVVDGQFVARAKDDDHTYTARVLIEARTPGINATNNADPVVESLLASGVATPHQRQLTDGTQYFTHAINLDPKTDQLIDHSGNIVTGLYLFGIPTEGLHWMTTASPRPGVNDGNLITADRIAQQMITGQHDFDNHLLQ</sequence>
<proteinExistence type="predicted"/>
<protein>
    <submittedName>
        <fullName evidence="2">FAD(NAD)-dependent oxidoreductase</fullName>
    </submittedName>
</protein>
<evidence type="ECO:0000313" key="2">
    <source>
        <dbReference type="EMBL" id="KRK47706.1"/>
    </source>
</evidence>
<dbReference type="STRING" id="1302272.FC96_GL002191"/>
<dbReference type="InterPro" id="IPR052189">
    <property type="entry name" value="L-asp_N-monooxygenase_NS-form"/>
</dbReference>
<keyword evidence="3" id="KW-1185">Reference proteome</keyword>
<gene>
    <name evidence="2" type="ORF">FC96_GL002191</name>
</gene>
<evidence type="ECO:0000313" key="3">
    <source>
        <dbReference type="Proteomes" id="UP000050911"/>
    </source>
</evidence>
<accession>A0A0R1HWG7</accession>
<dbReference type="PANTHER" id="PTHR40254:SF1">
    <property type="entry name" value="BLR0577 PROTEIN"/>
    <property type="match status" value="1"/>
</dbReference>
<name>A0A0R1HWG7_9LACO</name>
<dbReference type="InterPro" id="IPR036188">
    <property type="entry name" value="FAD/NAD-bd_sf"/>
</dbReference>
<dbReference type="RefSeq" id="WP_056942685.1">
    <property type="nucleotide sequence ID" value="NZ_AZCX01000006.1"/>
</dbReference>
<evidence type="ECO:0000259" key="1">
    <source>
        <dbReference type="Pfam" id="PF13454"/>
    </source>
</evidence>
<dbReference type="InterPro" id="IPR038732">
    <property type="entry name" value="HpyO/CreE_NAD-binding"/>
</dbReference>
<reference evidence="2 3" key="1">
    <citation type="journal article" date="2015" name="Genome Announc.">
        <title>Expanding the biotechnology potential of lactobacilli through comparative genomics of 213 strains and associated genera.</title>
        <authorList>
            <person name="Sun Z."/>
            <person name="Harris H.M."/>
            <person name="McCann A."/>
            <person name="Guo C."/>
            <person name="Argimon S."/>
            <person name="Zhang W."/>
            <person name="Yang X."/>
            <person name="Jeffery I.B."/>
            <person name="Cooney J.C."/>
            <person name="Kagawa T.F."/>
            <person name="Liu W."/>
            <person name="Song Y."/>
            <person name="Salvetti E."/>
            <person name="Wrobel A."/>
            <person name="Rasinkangas P."/>
            <person name="Parkhill J."/>
            <person name="Rea M.C."/>
            <person name="O'Sullivan O."/>
            <person name="Ritari J."/>
            <person name="Douillard F.P."/>
            <person name="Paul Ross R."/>
            <person name="Yang R."/>
            <person name="Briner A.E."/>
            <person name="Felis G.E."/>
            <person name="de Vos W.M."/>
            <person name="Barrangou R."/>
            <person name="Klaenhammer T.R."/>
            <person name="Caufield P.W."/>
            <person name="Cui Y."/>
            <person name="Zhang H."/>
            <person name="O'Toole P.W."/>
        </authorList>
    </citation>
    <scope>NUCLEOTIDE SEQUENCE [LARGE SCALE GENOMIC DNA]</scope>
    <source>
        <strain evidence="2 3">JCM 15530</strain>
    </source>
</reference>
<dbReference type="PATRIC" id="fig|1302272.5.peg.2240"/>
<dbReference type="AlphaFoldDB" id="A0A0R1HWG7"/>
<dbReference type="Proteomes" id="UP000050911">
    <property type="component" value="Unassembled WGS sequence"/>
</dbReference>
<feature type="domain" description="FAD-dependent urate hydroxylase HpyO/Asp monooxygenase CreE-like FAD/NAD(P)-binding" evidence="1">
    <location>
        <begin position="5"/>
        <end position="184"/>
    </location>
</feature>